<sequence>ETIGIGVKLTAEVWCDDSFAELHKRRTQDKSASIEKQEDPIKEAFVALFQKVKEYFNNQSVMIDISVKNVAKDPSIAVKFEEMELSLDGPKTLKKLIERANHTQESNDTGFFFVTQNPVLQENMYADQVPRSLGEISTYATFCSNNISAAVLRYSPKRPDFSYAAEAVAHFFNSSSSRHIRRRQREDMKRVFMHCHNYTETGGADERIVPP</sequence>
<dbReference type="EMBL" id="GFAC01005484">
    <property type="protein sequence ID" value="JAT93704.1"/>
    <property type="molecule type" value="mRNA"/>
</dbReference>
<accession>A0A1E1X386</accession>
<organism evidence="1">
    <name type="scientific">Amblyomma aureolatum</name>
    <dbReference type="NCBI Taxonomy" id="187763"/>
    <lineage>
        <taxon>Eukaryota</taxon>
        <taxon>Metazoa</taxon>
        <taxon>Ecdysozoa</taxon>
        <taxon>Arthropoda</taxon>
        <taxon>Chelicerata</taxon>
        <taxon>Arachnida</taxon>
        <taxon>Acari</taxon>
        <taxon>Parasitiformes</taxon>
        <taxon>Ixodida</taxon>
        <taxon>Ixodoidea</taxon>
        <taxon>Ixodidae</taxon>
        <taxon>Amblyomminae</taxon>
        <taxon>Amblyomma</taxon>
    </lineage>
</organism>
<evidence type="ECO:0000313" key="1">
    <source>
        <dbReference type="EMBL" id="JAT93704.1"/>
    </source>
</evidence>
<feature type="non-terminal residue" evidence="1">
    <location>
        <position position="1"/>
    </location>
</feature>
<reference evidence="1" key="1">
    <citation type="journal article" date="2017" name="Front. Cell. Infect. Microbiol.">
        <title>The Distinct Transcriptional Response of the Midgut of Amblyomma sculptum and Amblyomma aureolatum Ticks to Rickettsia rickettsii Correlates to Their Differences in Susceptibility to Infection.</title>
        <authorList>
            <person name="Martins L.A."/>
            <person name="Galletti M.F.B.M."/>
            <person name="Ribeiro J.M."/>
            <person name="Fujita A."/>
            <person name="Costa F.B."/>
            <person name="Labruna M.B."/>
            <person name="Daffre S."/>
            <person name="Fogaca A.C."/>
        </authorList>
    </citation>
    <scope>NUCLEOTIDE SEQUENCE</scope>
</reference>
<proteinExistence type="evidence at transcript level"/>
<dbReference type="AlphaFoldDB" id="A0A1E1X386"/>
<name>A0A1E1X386_9ACAR</name>
<protein>
    <submittedName>
        <fullName evidence="1">Uncharacterized protein</fullName>
    </submittedName>
</protein>